<evidence type="ECO:0000313" key="1">
    <source>
        <dbReference type="EMBL" id="MBX49803.1"/>
    </source>
</evidence>
<dbReference type="EMBL" id="GGEC01069319">
    <property type="protein sequence ID" value="MBX49803.1"/>
    <property type="molecule type" value="Transcribed_RNA"/>
</dbReference>
<proteinExistence type="predicted"/>
<reference evidence="1" key="1">
    <citation type="submission" date="2018-02" db="EMBL/GenBank/DDBJ databases">
        <title>Rhizophora mucronata_Transcriptome.</title>
        <authorList>
            <person name="Meera S.P."/>
            <person name="Sreeshan A."/>
            <person name="Augustine A."/>
        </authorList>
    </citation>
    <scope>NUCLEOTIDE SEQUENCE</scope>
    <source>
        <tissue evidence="1">Leaf</tissue>
    </source>
</reference>
<accession>A0A2P2P584</accession>
<name>A0A2P2P584_RHIMU</name>
<dbReference type="AlphaFoldDB" id="A0A2P2P584"/>
<organism evidence="1">
    <name type="scientific">Rhizophora mucronata</name>
    <name type="common">Asiatic mangrove</name>
    <dbReference type="NCBI Taxonomy" id="61149"/>
    <lineage>
        <taxon>Eukaryota</taxon>
        <taxon>Viridiplantae</taxon>
        <taxon>Streptophyta</taxon>
        <taxon>Embryophyta</taxon>
        <taxon>Tracheophyta</taxon>
        <taxon>Spermatophyta</taxon>
        <taxon>Magnoliopsida</taxon>
        <taxon>eudicotyledons</taxon>
        <taxon>Gunneridae</taxon>
        <taxon>Pentapetalae</taxon>
        <taxon>rosids</taxon>
        <taxon>fabids</taxon>
        <taxon>Malpighiales</taxon>
        <taxon>Rhizophoraceae</taxon>
        <taxon>Rhizophora</taxon>
    </lineage>
</organism>
<sequence length="39" mass="4116">MAAIPYPFLGLSNATANCLDCLSEKKTCNSCSICFGLSK</sequence>
<protein>
    <submittedName>
        <fullName evidence="1">Uncharacterized protein</fullName>
    </submittedName>
</protein>